<dbReference type="GO" id="GO:0032259">
    <property type="term" value="P:methylation"/>
    <property type="evidence" value="ECO:0007669"/>
    <property type="project" value="UniProtKB-KW"/>
</dbReference>
<evidence type="ECO:0000313" key="6">
    <source>
        <dbReference type="RefSeq" id="XP_016900866.1"/>
    </source>
</evidence>
<dbReference type="InterPro" id="IPR008854">
    <property type="entry name" value="TPMT"/>
</dbReference>
<keyword evidence="2 6" id="KW-0489">Methyltransferase</keyword>
<gene>
    <name evidence="6" type="primary">LOC103491394</name>
</gene>
<proteinExistence type="predicted"/>
<reference evidence="6" key="1">
    <citation type="submission" date="2025-08" db="UniProtKB">
        <authorList>
            <consortium name="RefSeq"/>
        </authorList>
    </citation>
    <scope>IDENTIFICATION</scope>
    <source>
        <tissue evidence="6">Stem</tissue>
    </source>
</reference>
<evidence type="ECO:0000256" key="1">
    <source>
        <dbReference type="ARBA" id="ARBA00022553"/>
    </source>
</evidence>
<dbReference type="PROSITE" id="PS51585">
    <property type="entry name" value="SAM_MT_TPMT"/>
    <property type="match status" value="1"/>
</dbReference>
<dbReference type="PANTHER" id="PTHR32183:SF11">
    <property type="entry name" value="THIOL METHYLTRANSFERASE 2-RELATED"/>
    <property type="match status" value="1"/>
</dbReference>
<dbReference type="PANTHER" id="PTHR32183">
    <property type="match status" value="1"/>
</dbReference>
<protein>
    <submittedName>
        <fullName evidence="6">Probable thiol methyltransferase 2 isoform X1</fullName>
    </submittedName>
</protein>
<dbReference type="InParanoid" id="A0A1S4DY06"/>
<dbReference type="AlphaFoldDB" id="A0A1S4DY06"/>
<dbReference type="Proteomes" id="UP001652600">
    <property type="component" value="Chromosome 8"/>
</dbReference>
<evidence type="ECO:0000313" key="5">
    <source>
        <dbReference type="Proteomes" id="UP001652600"/>
    </source>
</evidence>
<organism evidence="5 6">
    <name type="scientific">Cucumis melo</name>
    <name type="common">Muskmelon</name>
    <dbReference type="NCBI Taxonomy" id="3656"/>
    <lineage>
        <taxon>Eukaryota</taxon>
        <taxon>Viridiplantae</taxon>
        <taxon>Streptophyta</taxon>
        <taxon>Embryophyta</taxon>
        <taxon>Tracheophyta</taxon>
        <taxon>Spermatophyta</taxon>
        <taxon>Magnoliopsida</taxon>
        <taxon>eudicotyledons</taxon>
        <taxon>Gunneridae</taxon>
        <taxon>Pentapetalae</taxon>
        <taxon>rosids</taxon>
        <taxon>fabids</taxon>
        <taxon>Cucurbitales</taxon>
        <taxon>Cucurbitaceae</taxon>
        <taxon>Benincaseae</taxon>
        <taxon>Cucumis</taxon>
    </lineage>
</organism>
<keyword evidence="1" id="KW-0597">Phosphoprotein</keyword>
<dbReference type="CDD" id="cd02440">
    <property type="entry name" value="AdoMet_MTases"/>
    <property type="match status" value="1"/>
</dbReference>
<dbReference type="OrthoDB" id="276151at2759"/>
<accession>A0A1S4DY06</accession>
<evidence type="ECO:0000256" key="4">
    <source>
        <dbReference type="ARBA" id="ARBA00022691"/>
    </source>
</evidence>
<keyword evidence="5" id="KW-1185">Reference proteome</keyword>
<dbReference type="InterPro" id="IPR029063">
    <property type="entry name" value="SAM-dependent_MTases_sf"/>
</dbReference>
<dbReference type="Pfam" id="PF05724">
    <property type="entry name" value="TPMT"/>
    <property type="match status" value="1"/>
</dbReference>
<name>A0A1S4DY06_CUCME</name>
<dbReference type="RefSeq" id="XP_016900866.1">
    <property type="nucleotide sequence ID" value="XM_017045377.2"/>
</dbReference>
<dbReference type="FunCoup" id="A0A1S4DY06">
    <property type="interactions" value="221"/>
</dbReference>
<evidence type="ECO:0000256" key="3">
    <source>
        <dbReference type="ARBA" id="ARBA00022679"/>
    </source>
</evidence>
<evidence type="ECO:0000256" key="2">
    <source>
        <dbReference type="ARBA" id="ARBA00022603"/>
    </source>
</evidence>
<sequence length="278" mass="31440">MILGAGKFRSVLSRAAPLQTHRALTLKLRMNQNSTEHKASKFNHQSRVHEFQKVMGTDHSGGWDICWEHGLTPWDLGQPTPLISHLCATGALPNGRVLVPGCGSGYDVVQMACAERYVVGLDISDNAIQKAIELSSSSPNMRHCTFLREDFFSWRPKELFDLIFDYTFFCAIEPVMRQVWGQQIQRLLKPNGELITLMFPIDDDHSGGPPYKVSVSDYEDVLHPLGFKAVLIKDNELAIPPRKVLNVQNMIEVNFVTGTRDDWKVEEEFISTFTLTCF</sequence>
<keyword evidence="3" id="KW-0808">Transferase</keyword>
<dbReference type="Gene3D" id="3.40.50.150">
    <property type="entry name" value="Vaccinia Virus protein VP39"/>
    <property type="match status" value="1"/>
</dbReference>
<dbReference type="SUPFAM" id="SSF53335">
    <property type="entry name" value="S-adenosyl-L-methionine-dependent methyltransferases"/>
    <property type="match status" value="1"/>
</dbReference>
<keyword evidence="4" id="KW-0949">S-adenosyl-L-methionine</keyword>
<dbReference type="GO" id="GO:0008757">
    <property type="term" value="F:S-adenosylmethionine-dependent methyltransferase activity"/>
    <property type="evidence" value="ECO:0007669"/>
    <property type="project" value="InterPro"/>
</dbReference>
<dbReference type="SMR" id="A0A1S4DY06"/>
<dbReference type="GeneID" id="103491394"/>